<dbReference type="Proteomes" id="UP000232587">
    <property type="component" value="Unassembled WGS sequence"/>
</dbReference>
<protein>
    <submittedName>
        <fullName evidence="2">Glycosyl transferase family 1</fullName>
    </submittedName>
</protein>
<evidence type="ECO:0000313" key="3">
    <source>
        <dbReference type="Proteomes" id="UP000232587"/>
    </source>
</evidence>
<keyword evidence="3" id="KW-1185">Reference proteome</keyword>
<accession>A0A2N0HK17</accession>
<dbReference type="SUPFAM" id="SSF53756">
    <property type="entry name" value="UDP-Glycosyltransferase/glycogen phosphorylase"/>
    <property type="match status" value="1"/>
</dbReference>
<comment type="caution">
    <text evidence="2">The sequence shown here is derived from an EMBL/GenBank/DDBJ whole genome shotgun (WGS) entry which is preliminary data.</text>
</comment>
<keyword evidence="2" id="KW-0808">Transferase</keyword>
<dbReference type="InterPro" id="IPR001296">
    <property type="entry name" value="Glyco_trans_1"/>
</dbReference>
<sequence length="417" mass="44558">MAHLPQHPDPSGPSRAARHKAVIAVVWAQFGAYHVDRCEALGRRLSGHRDVLAVEVASASTSYAWQPSGAIAGGAEKVTLFPGRRFEDIPQISRLVALTRVLRRCETVFLGLGYGTVDAVILAWVLRLLGVRVVLMTDSKAEDRPRNVVFEAIKRAALWPHRAAIVAGQRQIDYLRGLGFRRRPVLPGYDGVSVARVRLEAGCEPAPDGTAFADRPFLFVGRFVEKKNIPVLIDAYAAYIARAGTGARPLHLAGSGPLDAALKAKVERLGLGDKIRFLGFLDSAGTSRAMGGALALILPSTVEQWGLVVNEAVAVGLPILASFPVGARDLLVRDGVNGFSFDPADHQAIAAAMHALAGDEALWRRMATASRDLAWLGDCDRLVDAVEVLLDPTASAARAGVDRVLAAFPPAQSSSAR</sequence>
<evidence type="ECO:0000313" key="2">
    <source>
        <dbReference type="EMBL" id="PKB19296.1"/>
    </source>
</evidence>
<dbReference type="EMBL" id="PHUF01000003">
    <property type="protein sequence ID" value="PKB19296.1"/>
    <property type="molecule type" value="Genomic_DNA"/>
</dbReference>
<proteinExistence type="predicted"/>
<reference evidence="2 3" key="1">
    <citation type="submission" date="2017-11" db="EMBL/GenBank/DDBJ databases">
        <title>Genomic Encyclopedia of Type Strains, Phase III (KMG-III): the genomes of soil and plant-associated and newly described type strains.</title>
        <authorList>
            <person name="Whitman W."/>
        </authorList>
    </citation>
    <scope>NUCLEOTIDE SEQUENCE [LARGE SCALE GENOMIC DNA]</scope>
    <source>
        <strain evidence="2 3">CGMCC 1.12274</strain>
    </source>
</reference>
<dbReference type="PANTHER" id="PTHR12526">
    <property type="entry name" value="GLYCOSYLTRANSFERASE"/>
    <property type="match status" value="1"/>
</dbReference>
<gene>
    <name evidence="2" type="ORF">B0I00_1527</name>
</gene>
<dbReference type="Pfam" id="PF00534">
    <property type="entry name" value="Glycos_transf_1"/>
    <property type="match status" value="1"/>
</dbReference>
<dbReference type="Gene3D" id="3.40.50.2000">
    <property type="entry name" value="Glycogen Phosphorylase B"/>
    <property type="match status" value="2"/>
</dbReference>
<evidence type="ECO:0000259" key="1">
    <source>
        <dbReference type="Pfam" id="PF00534"/>
    </source>
</evidence>
<dbReference type="PANTHER" id="PTHR12526:SF636">
    <property type="entry name" value="BLL3647 PROTEIN"/>
    <property type="match status" value="1"/>
</dbReference>
<dbReference type="GO" id="GO:0016757">
    <property type="term" value="F:glycosyltransferase activity"/>
    <property type="evidence" value="ECO:0007669"/>
    <property type="project" value="InterPro"/>
</dbReference>
<dbReference type="OrthoDB" id="503550at2"/>
<dbReference type="RefSeq" id="WP_100866784.1">
    <property type="nucleotide sequence ID" value="NZ_PHUF01000003.1"/>
</dbReference>
<dbReference type="AlphaFoldDB" id="A0A2N0HK17"/>
<feature type="domain" description="Glycosyl transferase family 1" evidence="1">
    <location>
        <begin position="217"/>
        <end position="371"/>
    </location>
</feature>
<organism evidence="2 3">
    <name type="scientific">Novosphingobium kunmingense</name>
    <dbReference type="NCBI Taxonomy" id="1211806"/>
    <lineage>
        <taxon>Bacteria</taxon>
        <taxon>Pseudomonadati</taxon>
        <taxon>Pseudomonadota</taxon>
        <taxon>Alphaproteobacteria</taxon>
        <taxon>Sphingomonadales</taxon>
        <taxon>Sphingomonadaceae</taxon>
        <taxon>Novosphingobium</taxon>
    </lineage>
</organism>
<name>A0A2N0HK17_9SPHN</name>